<feature type="region of interest" description="Disordered" evidence="6">
    <location>
        <begin position="49"/>
        <end position="94"/>
    </location>
</feature>
<accession>A0A060PXR9</accession>
<dbReference type="Pfam" id="PF00668">
    <property type="entry name" value="Condensation"/>
    <property type="match status" value="4"/>
</dbReference>
<dbReference type="Gene3D" id="2.30.38.10">
    <property type="entry name" value="Luciferase, Domain 3"/>
    <property type="match status" value="1"/>
</dbReference>
<dbReference type="PANTHER" id="PTHR45527:SF1">
    <property type="entry name" value="FATTY ACID SYNTHASE"/>
    <property type="match status" value="1"/>
</dbReference>
<dbReference type="GO" id="GO:0003824">
    <property type="term" value="F:catalytic activity"/>
    <property type="evidence" value="ECO:0007669"/>
    <property type="project" value="InterPro"/>
</dbReference>
<protein>
    <submittedName>
        <fullName evidence="8">Putative non-ribosomal peptide synthetase</fullName>
    </submittedName>
</protein>
<dbReference type="RefSeq" id="WP_052373594.1">
    <property type="nucleotide sequence ID" value="NZ_JADLPU010000001.1"/>
</dbReference>
<dbReference type="FunFam" id="1.10.1200.10:FF:000005">
    <property type="entry name" value="Nonribosomal peptide synthetase 1"/>
    <property type="match status" value="1"/>
</dbReference>
<dbReference type="InterPro" id="IPR042099">
    <property type="entry name" value="ANL_N_sf"/>
</dbReference>
<evidence type="ECO:0000256" key="4">
    <source>
        <dbReference type="ARBA" id="ARBA00022737"/>
    </source>
</evidence>
<evidence type="ECO:0000256" key="6">
    <source>
        <dbReference type="SAM" id="MobiDB-lite"/>
    </source>
</evidence>
<dbReference type="InterPro" id="IPR023213">
    <property type="entry name" value="CAT-like_dom_sf"/>
</dbReference>
<evidence type="ECO:0000259" key="7">
    <source>
        <dbReference type="PROSITE" id="PS50075"/>
    </source>
</evidence>
<dbReference type="GO" id="GO:0008610">
    <property type="term" value="P:lipid biosynthetic process"/>
    <property type="evidence" value="ECO:0007669"/>
    <property type="project" value="UniProtKB-ARBA"/>
</dbReference>
<dbReference type="GO" id="GO:0005829">
    <property type="term" value="C:cytosol"/>
    <property type="evidence" value="ECO:0007669"/>
    <property type="project" value="TreeGrafter"/>
</dbReference>
<dbReference type="Gene3D" id="3.40.50.12780">
    <property type="entry name" value="N-terminal domain of ligase-like"/>
    <property type="match status" value="1"/>
</dbReference>
<feature type="region of interest" description="Disordered" evidence="6">
    <location>
        <begin position="1"/>
        <end position="33"/>
    </location>
</feature>
<dbReference type="PROSITE" id="PS50075">
    <property type="entry name" value="CARRIER"/>
    <property type="match status" value="2"/>
</dbReference>
<dbReference type="Gene3D" id="1.10.1200.10">
    <property type="entry name" value="ACP-like"/>
    <property type="match status" value="2"/>
</dbReference>
<dbReference type="InterPro" id="IPR000873">
    <property type="entry name" value="AMP-dep_synth/lig_dom"/>
</dbReference>
<dbReference type="SUPFAM" id="SSF52777">
    <property type="entry name" value="CoA-dependent acyltransferases"/>
    <property type="match status" value="8"/>
</dbReference>
<dbReference type="GO" id="GO:0043041">
    <property type="term" value="P:amino acid activation for nonribosomal peptide biosynthetic process"/>
    <property type="evidence" value="ECO:0007669"/>
    <property type="project" value="TreeGrafter"/>
</dbReference>
<keyword evidence="2" id="KW-0596">Phosphopantetheine</keyword>
<dbReference type="Gene3D" id="3.40.50.980">
    <property type="match status" value="2"/>
</dbReference>
<dbReference type="Pfam" id="PF00550">
    <property type="entry name" value="PP-binding"/>
    <property type="match status" value="2"/>
</dbReference>
<feature type="region of interest" description="Disordered" evidence="6">
    <location>
        <begin position="2009"/>
        <end position="2065"/>
    </location>
</feature>
<dbReference type="Gene3D" id="3.30.559.10">
    <property type="entry name" value="Chloramphenicol acetyltransferase-like domain"/>
    <property type="match status" value="4"/>
</dbReference>
<dbReference type="GO" id="GO:0017000">
    <property type="term" value="P:antibiotic biosynthetic process"/>
    <property type="evidence" value="ECO:0007669"/>
    <property type="project" value="UniProtKB-KW"/>
</dbReference>
<feature type="compositionally biased region" description="Low complexity" evidence="6">
    <location>
        <begin position="2026"/>
        <end position="2042"/>
    </location>
</feature>
<dbReference type="InterPro" id="IPR009081">
    <property type="entry name" value="PP-bd_ACP"/>
</dbReference>
<keyword evidence="4" id="KW-0677">Repeat</keyword>
<dbReference type="InterPro" id="IPR006162">
    <property type="entry name" value="Ppantetheine_attach_site"/>
</dbReference>
<proteinExistence type="predicted"/>
<organism evidence="8">
    <name type="scientific">Nocardia otitidiscaviarum</name>
    <dbReference type="NCBI Taxonomy" id="1823"/>
    <lineage>
        <taxon>Bacteria</taxon>
        <taxon>Bacillati</taxon>
        <taxon>Actinomycetota</taxon>
        <taxon>Actinomycetes</taxon>
        <taxon>Mycobacteriales</taxon>
        <taxon>Nocardiaceae</taxon>
        <taxon>Nocardia</taxon>
    </lineage>
</organism>
<dbReference type="PROSITE" id="PS00012">
    <property type="entry name" value="PHOSPHOPANTETHEINE"/>
    <property type="match status" value="2"/>
</dbReference>
<feature type="domain" description="Carrier" evidence="7">
    <location>
        <begin position="844"/>
        <end position="918"/>
    </location>
</feature>
<evidence type="ECO:0000256" key="2">
    <source>
        <dbReference type="ARBA" id="ARBA00022450"/>
    </source>
</evidence>
<reference evidence="8" key="1">
    <citation type="journal article" date="2014" name="BMC Genomics">
        <title>Genome based analysis of type-I polyketide synthase and nonribosomal peptide synthetase gene clusters in seven strains of five representative Nocardia species.</title>
        <authorList>
            <person name="Komaki H."/>
            <person name="Ichikawa N."/>
            <person name="Hosoyama A."/>
            <person name="Takahashi-Nakaguchi A."/>
            <person name="Matsuzawa T."/>
            <person name="Suzuki K."/>
            <person name="Fujita N."/>
            <person name="Gonoi T."/>
        </authorList>
    </citation>
    <scope>NUCLEOTIDE SEQUENCE</scope>
    <source>
        <strain evidence="8">IFM 11049</strain>
    </source>
</reference>
<dbReference type="SUPFAM" id="SSF47336">
    <property type="entry name" value="ACP-like"/>
    <property type="match status" value="2"/>
</dbReference>
<dbReference type="FunFam" id="2.30.38.10:FF:000001">
    <property type="entry name" value="Non-ribosomal peptide synthetase PvdI"/>
    <property type="match status" value="1"/>
</dbReference>
<dbReference type="NCBIfam" id="TIGR01720">
    <property type="entry name" value="NRPS-para261"/>
    <property type="match status" value="2"/>
</dbReference>
<dbReference type="InterPro" id="IPR020806">
    <property type="entry name" value="PKS_PP-bd"/>
</dbReference>
<dbReference type="SMART" id="SM00823">
    <property type="entry name" value="PKS_PP"/>
    <property type="match status" value="2"/>
</dbReference>
<dbReference type="EMBL" id="AB700587">
    <property type="protein sequence ID" value="BAO99121.1"/>
    <property type="molecule type" value="Genomic_DNA"/>
</dbReference>
<dbReference type="InterPro" id="IPR010071">
    <property type="entry name" value="AA_adenyl_dom"/>
</dbReference>
<dbReference type="Gene3D" id="3.30.559.30">
    <property type="entry name" value="Nonribosomal peptide synthetase, condensation domain"/>
    <property type="match status" value="5"/>
</dbReference>
<evidence type="ECO:0000256" key="3">
    <source>
        <dbReference type="ARBA" id="ARBA00022553"/>
    </source>
</evidence>
<dbReference type="UniPathway" id="UPA00011"/>
<dbReference type="PANTHER" id="PTHR45527">
    <property type="entry name" value="NONRIBOSOMAL PEPTIDE SYNTHETASE"/>
    <property type="match status" value="1"/>
</dbReference>
<dbReference type="InterPro" id="IPR025110">
    <property type="entry name" value="AMP-bd_C"/>
</dbReference>
<evidence type="ECO:0000313" key="8">
    <source>
        <dbReference type="EMBL" id="BAO99121.1"/>
    </source>
</evidence>
<dbReference type="FunFam" id="3.40.50.12780:FF:000012">
    <property type="entry name" value="Non-ribosomal peptide synthetase"/>
    <property type="match status" value="1"/>
</dbReference>
<name>A0A060PXR9_9NOCA</name>
<dbReference type="SUPFAM" id="SSF56801">
    <property type="entry name" value="Acetyl-CoA synthetase-like"/>
    <property type="match status" value="2"/>
</dbReference>
<evidence type="ECO:0000256" key="1">
    <source>
        <dbReference type="ARBA" id="ARBA00001957"/>
    </source>
</evidence>
<dbReference type="Pfam" id="PF00501">
    <property type="entry name" value="AMP-binding"/>
    <property type="match status" value="2"/>
</dbReference>
<sequence length="3441" mass="366789">MTIADLSGATAEPTPPFGASADRWEDERRYRESGAWAVDREYWEHALATAARPEPLPAPPPATADDAMTANHRTEPRATTPPSPPKTSHTATADVTVRQPIPEESGRIAAPNPPAAADSGSATTVLGGATLGDSAAPLWVAVDGARELARLARACGGGTPAVVLAALAVYGARLAMADSVVVALDSGDTAVPLRIPVPPGAGFDAIARLVGRELRKARRHRYLPDIDEPWPDAPVHGRWPLAVRMLGGSAADGIEAARISAWSGSGDAFIVCVDDRAEGGWRIAVPGAPRSHRDRFGRLLGRLAHAPHTPIARVDIAAPDEIDHLIGDEPPTESATPATLADLFAAQATRSPEAIALVGSDTRMTYAQLHRDSNRLARRLIALGAGPEQLVALAIGPAPEQILAVHAVLATGAAYLPLDPEHPRARHTRTLDIARPICVLTTRAAGFEAPAGIRVIHVDELDLAGESDTTITDADRIAPLRPDHLAYVLFTSGSTGEPKGVGVTHAAVHTHLAWMGRLHPLDDTDAVVRKTALTFDVSAWEVLWPFTTGARLVIEGSGGYGDPAELDRTITEYDVTTVQFTPSTLTAHRRAVPAPLAPSVRRVLLAGEALTPALAAALPTVAPGAHVDNLYGPTEATIAVTRHAVGEHDTAAVPIGAPAWGVRAHVLDACLRPVPTGLPGELYLGGATLARGYVRRAALTAARFVADPFGGPGQRLYRTGDIVRSTGRGELEYLGRADFQVKLRGIRVELGELEAVLTAQESVAQAVAVAHGGDSGGRLVAYVTPAAGHRIDTAALDRRLRELLPRHLVPASIIGLAEFPVNRSGKLDRTALPVPDVEPVAFRAPRTETETALAAAYAEVLGRDGIGVDESFFALGGDSIMSILLVSRARARGVAVTAQQVYEHRTVARLAAIAETAGVEEIPPLAELPGGGVGELPLTPVIRFLVERGGTFDRFCQSMTLELPAGIDRAALVSTITAVVDHHDMLRSRLYRDDSGDWRVLVTPPGSVDVDSRIHRVEHAADLGHDDLLALATAEVNRAVDRIDPSTGEVLRFVWLTPDSAAAPGLLIIAAHHIAVDGVSWRILLPDFIAAWAAVAAGTTPRLPAVGTSMRRWAHALVDTAHSESVTAELPRWREIVTGPDPSFGDRPFDPHLDMATEVAHTSVELDEADTEALLTAVPDRYRARVADALLTALALAVTRWRARRDEDERSVLLRLEGHGREQDAVPGTELSRTVGWFTSIVPARLDLSGVDLDDAFAGGPAMGHALKAVKEQLRALPHNGFGYGLLRHLNPDTAAALPSDEPGQISFNYFGHITGLDIPAGLAGIGFLPSTEFGRLVIRPDPRRGALGAVEVDSIALGNRLVTSFGYARGIFGDADGAELVELWRTALAAVARHARDPRTRGGHTPSDFPLTELSQDDIDTWEVRYPTLREVWPVTPLQAGMMFHALFDPGTVDVYTVQLVLSLEGAVDAARLRSAAAAVLERHANLRTAFEVASGGAPVQIVTGDASLPWREVDLTAAADDYDRLLDADRTTPFDLTAPPLLRFLLLRLADGRTEFAVTCHHLLLDGWSIPLLLREIMAGYAGFEIESPRPYRHYVEWRSRQDDSASRQVWARALAELTEPTLLTGDAAAPAPAALPRERAFDLDEGRTRAVHRLATEFEVTVNTVVQAAWAILLSRTVDRTDIVFGTTVSGRPAELAGVENMVGLFINTIPVRIRLLPGESVGALLRRVQREQFGLTAHHHVGLPEIGSQTGFGEAGLFDTLVVVESYPVDAAQLRADALAYADLAITGVRSREATHYPLTLTVRQTDRLHLLIGWRPDLIDEATVVRLGERFARVLEALAANPATTVSDIEALDEAERLRVLRDWQRPAVRLPEATLVDLFRAQVAARGDAVAVRCGDRTLTYRTLGAAAAGLSRALAVRGVGAGSLVAVGVSRSVELIVALLGVLESGAGYVPLDPGDPPRRLEFLLAETDPACVVTSVADHAALPPHGLPQVVLDGAGEIAAAQDSAGTGKEADERPCNGSGDTAGAGAHDGSAAAGRDRVGGSARNGETTAAAARVPLPPRPDDTAYVLYTSGSTGRPKGVCVTHRNVVGMLTAARTLVDADHTDVWTMFHSHTFDFSVWELWGALSGGGTLVVVEDGLIRSPGEFAELLARERVTVLSQTPSAFSALLDSGFGRTAAPALRQIVLGGEAVDPRRLRAWYDTDPAGETRISNLYGITEATVHATHFAVGRAHAESTRASVIGRGLPGMTVRVLDSRLRPAPVGIRGELYLSGVQLARGYHARPATTAERYVADPIGAPGARLYRTGDLARWNADGQLEYLGRADHQVKIRGYRIEPGEVEAVLLEHESVSRAVAVVRTAPSGAAGLIAYVVPVSTATPIVDVLEAHLAERLPLYLRPAAIVAVDAIPLTGNGKLDLSALPDPVPAPRSDRTPRTPVEHLVADLFAEVLGVDRPGVDDSFFALGGDSIISIQLAARARARGLHVTPREIFVNRTVAGIAAVARLLGSDADVPNALPELPGGGVGDVPLTPVVRWLTERGGGFRRVNQTLTVELPAHTGHDDVVAAATALIDRHDMLRARLFREESGEWRFRTEPVGALAAAESVRHITVDAVDSEAVRTLTTTAVDAALDRLDPAAGVMVQFVHLTPEQGSGPDRLIICAHHLAVDGVSWRILLPDLFTALAAAAQGAVPRLEPVGTSMRRWAHALLDAAHAPDRIAELAHWRRVCATVEPPLTVRPLDPVIDTADRLATVDITVDDTVTAALVRTATARFHAGVDEILIAALAVALAAWRAGRGADAPVSLLRLEGHGRAEQLAPGADLSRTVGWFTSLYPVRLDLGDLDIDAALAGTAATGTALKTIKEQLRAVPEHGIGYGLLRYLNPDTAEQLPDAMPGQVAFNYLGRVDDRDGGVFATPDAHPDPDLPAAAALEVNAIVAGATLNAGFAYPSTLLDETEVSELARLWVTALDAIATHTRAADAGGHTPSDFPLVRVRHDDILGWERDYGRLTEVWPLAPLQSGLLFHATVAAPGDTDIADVYNVQTVVRLSGPIDRDRLWQAGQRMLERYPNLRAAFVFDLAGTPRQVVPETVELPWRDVALHTEHDLAELAARERARRFDPAHPPLLRFTLARVADAEHVLVVTYHHILLDGWSVPLVLRDLLALYATDEPLPAPLGTFRDYLAWNHGRDAVAATRAWRRALDGVRAPTLVAPGIRSHDSAVTTADHRWSLDTATTTALGVTAAELGVTVNTVLQVTWAIQLGRALGRDDVVFGATVSGRPATVPGVESIVGLCINTVPVRARIVAGTSVADLLRAVQAEQAELIEHHQLGLTEIHTAAGFRDPLFDTVLAFESYPVDTEQLSAAAAAVDGVTGARLEVTDAAHYPLTVTVEPGSELRVRIGYLCDVFDEARVAEIGSAMRRLLTAIASDPHLTIEELA</sequence>
<feature type="compositionally biased region" description="Basic and acidic residues" evidence="6">
    <location>
        <begin position="22"/>
        <end position="33"/>
    </location>
</feature>
<dbReference type="InterPro" id="IPR036736">
    <property type="entry name" value="ACP-like_sf"/>
</dbReference>
<dbReference type="Gene3D" id="3.30.300.30">
    <property type="match status" value="2"/>
</dbReference>
<dbReference type="InterPro" id="IPR045851">
    <property type="entry name" value="AMP-bd_C_sf"/>
</dbReference>
<dbReference type="Pfam" id="PF13193">
    <property type="entry name" value="AMP-binding_C"/>
    <property type="match status" value="2"/>
</dbReference>
<dbReference type="CDD" id="cd05930">
    <property type="entry name" value="A_NRPS"/>
    <property type="match status" value="1"/>
</dbReference>
<dbReference type="GO" id="GO:0031177">
    <property type="term" value="F:phosphopantetheine binding"/>
    <property type="evidence" value="ECO:0007669"/>
    <property type="project" value="InterPro"/>
</dbReference>
<dbReference type="InterPro" id="IPR001242">
    <property type="entry name" value="Condensation_dom"/>
</dbReference>
<keyword evidence="5" id="KW-0045">Antibiotic biosynthesis</keyword>
<dbReference type="NCBIfam" id="TIGR01733">
    <property type="entry name" value="AA-adenyl-dom"/>
    <property type="match status" value="2"/>
</dbReference>
<dbReference type="GO" id="GO:0044550">
    <property type="term" value="P:secondary metabolite biosynthetic process"/>
    <property type="evidence" value="ECO:0007669"/>
    <property type="project" value="TreeGrafter"/>
</dbReference>
<dbReference type="InterPro" id="IPR020845">
    <property type="entry name" value="AMP-binding_CS"/>
</dbReference>
<feature type="domain" description="Carrier" evidence="7">
    <location>
        <begin position="2438"/>
        <end position="2512"/>
    </location>
</feature>
<dbReference type="InterPro" id="IPR010060">
    <property type="entry name" value="NRPS_synth"/>
</dbReference>
<comment type="cofactor">
    <cofactor evidence="1">
        <name>pantetheine 4'-phosphate</name>
        <dbReference type="ChEBI" id="CHEBI:47942"/>
    </cofactor>
</comment>
<evidence type="ECO:0000256" key="5">
    <source>
        <dbReference type="ARBA" id="ARBA00023194"/>
    </source>
</evidence>
<dbReference type="CDD" id="cd19543">
    <property type="entry name" value="DCL_NRPS"/>
    <property type="match status" value="2"/>
</dbReference>
<keyword evidence="3" id="KW-0597">Phosphoprotein</keyword>
<dbReference type="PROSITE" id="PS00455">
    <property type="entry name" value="AMP_BINDING"/>
    <property type="match status" value="2"/>
</dbReference>